<proteinExistence type="predicted"/>
<protein>
    <submittedName>
        <fullName evidence="4">Glycosyltransferase family 4 protein</fullName>
    </submittedName>
</protein>
<keyword evidence="1 4" id="KW-0808">Transferase</keyword>
<dbReference type="Gene3D" id="3.40.50.2000">
    <property type="entry name" value="Glycogen Phosphorylase B"/>
    <property type="match status" value="2"/>
</dbReference>
<dbReference type="KEGG" id="mlut:JET14_08460"/>
<dbReference type="Pfam" id="PF00534">
    <property type="entry name" value="Glycos_transf_1"/>
    <property type="match status" value="1"/>
</dbReference>
<dbReference type="Pfam" id="PF13439">
    <property type="entry name" value="Glyco_transf_4"/>
    <property type="match status" value="1"/>
</dbReference>
<evidence type="ECO:0000256" key="1">
    <source>
        <dbReference type="ARBA" id="ARBA00022679"/>
    </source>
</evidence>
<dbReference type="InterPro" id="IPR028098">
    <property type="entry name" value="Glyco_trans_4-like_N"/>
</dbReference>
<dbReference type="AlphaFoldDB" id="A0A7T7HNR1"/>
<reference evidence="4 5" key="1">
    <citation type="submission" date="2020-12" db="EMBL/GenBank/DDBJ databases">
        <authorList>
            <person name="Zheng R.K."/>
            <person name="Sun C.M."/>
        </authorList>
    </citation>
    <scope>NUCLEOTIDE SEQUENCE [LARGE SCALE GENOMIC DNA]</scope>
    <source>
        <strain evidence="4 5">ZRK001</strain>
    </source>
</reference>
<evidence type="ECO:0000313" key="5">
    <source>
        <dbReference type="Proteomes" id="UP000596083"/>
    </source>
</evidence>
<dbReference type="PANTHER" id="PTHR46401:SF2">
    <property type="entry name" value="GLYCOSYLTRANSFERASE WBBK-RELATED"/>
    <property type="match status" value="1"/>
</dbReference>
<dbReference type="Proteomes" id="UP000596083">
    <property type="component" value="Chromosome"/>
</dbReference>
<dbReference type="EMBL" id="CP066786">
    <property type="protein sequence ID" value="QQM32605.1"/>
    <property type="molecule type" value="Genomic_DNA"/>
</dbReference>
<evidence type="ECO:0000259" key="3">
    <source>
        <dbReference type="Pfam" id="PF13439"/>
    </source>
</evidence>
<dbReference type="CDD" id="cd03801">
    <property type="entry name" value="GT4_PimA-like"/>
    <property type="match status" value="1"/>
</dbReference>
<sequence length="357" mass="38391">MTVDAVGGLWRYAVALGEQLKKNGVEICFAGFGPAPRPEQVAEAERIGRLRWFDMPLDWMVTDGHELADVPKAVAEAREAFDAHIVQVNLPTQAASLEVDVPIVAVSHSCLPTWFEAMCAGEENDMLAWHRRLNRTGFDNADAVVVPSGSHAAALFRTYGEIVALKIVHNALCAAPAPAPKQNFVFAAGRWWDEAKNARTLDEAALSAWWPVVLAGSARGPDGSETGIEHAINRGALPYDETMALMAQAAIFASPSLYEPFGLAALEAAASGAALVLADIPTYRELWEGAAVFADPHEPQAFAHAINHLAGNPPLRQQIASRAMDRSLHFAPQSQTAAMTALYRELLNTAGAGRTVR</sequence>
<feature type="domain" description="Glycosyltransferase subfamily 4-like N-terminal" evidence="3">
    <location>
        <begin position="6"/>
        <end position="170"/>
    </location>
</feature>
<organism evidence="4 5">
    <name type="scientific">Martelella lutilitoris</name>
    <dbReference type="NCBI Taxonomy" id="2583532"/>
    <lineage>
        <taxon>Bacteria</taxon>
        <taxon>Pseudomonadati</taxon>
        <taxon>Pseudomonadota</taxon>
        <taxon>Alphaproteobacteria</taxon>
        <taxon>Hyphomicrobiales</taxon>
        <taxon>Aurantimonadaceae</taxon>
        <taxon>Martelella</taxon>
    </lineage>
</organism>
<dbReference type="PANTHER" id="PTHR46401">
    <property type="entry name" value="GLYCOSYLTRANSFERASE WBBK-RELATED"/>
    <property type="match status" value="1"/>
</dbReference>
<dbReference type="GO" id="GO:0016757">
    <property type="term" value="F:glycosyltransferase activity"/>
    <property type="evidence" value="ECO:0007669"/>
    <property type="project" value="InterPro"/>
</dbReference>
<dbReference type="SUPFAM" id="SSF53756">
    <property type="entry name" value="UDP-Glycosyltransferase/glycogen phosphorylase"/>
    <property type="match status" value="1"/>
</dbReference>
<dbReference type="GO" id="GO:0009103">
    <property type="term" value="P:lipopolysaccharide biosynthetic process"/>
    <property type="evidence" value="ECO:0007669"/>
    <property type="project" value="TreeGrafter"/>
</dbReference>
<evidence type="ECO:0000259" key="2">
    <source>
        <dbReference type="Pfam" id="PF00534"/>
    </source>
</evidence>
<gene>
    <name evidence="4" type="ORF">JET14_08460</name>
</gene>
<name>A0A7T7HNR1_9HYPH</name>
<accession>A0A7T7HNR1</accession>
<feature type="domain" description="Glycosyl transferase family 1" evidence="2">
    <location>
        <begin position="235"/>
        <end position="323"/>
    </location>
</feature>
<evidence type="ECO:0000313" key="4">
    <source>
        <dbReference type="EMBL" id="QQM32605.1"/>
    </source>
</evidence>
<dbReference type="InterPro" id="IPR001296">
    <property type="entry name" value="Glyco_trans_1"/>
</dbReference>